<feature type="domain" description="PPIase cyclophilin-type" evidence="10">
    <location>
        <begin position="6"/>
        <end position="160"/>
    </location>
</feature>
<evidence type="ECO:0000313" key="12">
    <source>
        <dbReference type="EMBL" id="RHY27327.1"/>
    </source>
</evidence>
<feature type="compositionally biased region" description="Basic and acidic residues" evidence="9">
    <location>
        <begin position="389"/>
        <end position="409"/>
    </location>
</feature>
<evidence type="ECO:0000256" key="7">
    <source>
        <dbReference type="PROSITE-ProRule" id="PRU00176"/>
    </source>
</evidence>
<reference evidence="12 13" key="1">
    <citation type="submission" date="2018-08" db="EMBL/GenBank/DDBJ databases">
        <title>Aphanomyces genome sequencing and annotation.</title>
        <authorList>
            <person name="Minardi D."/>
            <person name="Oidtmann B."/>
            <person name="Van Der Giezen M."/>
            <person name="Studholme D.J."/>
        </authorList>
    </citation>
    <scope>NUCLEOTIDE SEQUENCE [LARGE SCALE GENOMIC DNA]</scope>
    <source>
        <strain evidence="12 13">NJM0002</strain>
    </source>
</reference>
<dbReference type="Gene3D" id="2.40.100.10">
    <property type="entry name" value="Cyclophilin-like"/>
    <property type="match status" value="1"/>
</dbReference>
<comment type="catalytic activity">
    <reaction evidence="1 8">
        <text>[protein]-peptidylproline (omega=180) = [protein]-peptidylproline (omega=0)</text>
        <dbReference type="Rhea" id="RHEA:16237"/>
        <dbReference type="Rhea" id="RHEA-COMP:10747"/>
        <dbReference type="Rhea" id="RHEA-COMP:10748"/>
        <dbReference type="ChEBI" id="CHEBI:83833"/>
        <dbReference type="ChEBI" id="CHEBI:83834"/>
        <dbReference type="EC" id="5.2.1.8"/>
    </reaction>
</comment>
<dbReference type="VEuPathDB" id="FungiDB:H310_09846"/>
<comment type="function">
    <text evidence="8">PPIases accelerate the folding of proteins. It catalyzes the cis-trans isomerization of proline imidic peptide bonds in oligopeptides.</text>
</comment>
<evidence type="ECO:0000256" key="2">
    <source>
        <dbReference type="ARBA" id="ARBA00004123"/>
    </source>
</evidence>
<evidence type="ECO:0000256" key="5">
    <source>
        <dbReference type="ARBA" id="ARBA00023235"/>
    </source>
</evidence>
<dbReference type="InterPro" id="IPR035979">
    <property type="entry name" value="RBD_domain_sf"/>
</dbReference>
<dbReference type="InterPro" id="IPR002130">
    <property type="entry name" value="Cyclophilin-type_PPIase_dom"/>
</dbReference>
<dbReference type="AlphaFoldDB" id="A0A3R7A691"/>
<evidence type="ECO:0000256" key="1">
    <source>
        <dbReference type="ARBA" id="ARBA00000971"/>
    </source>
</evidence>
<dbReference type="PANTHER" id="PTHR45843:SF1">
    <property type="entry name" value="PEPTIDYL-PROLYL CIS-TRANS ISOMERASE-LIKE 4"/>
    <property type="match status" value="1"/>
</dbReference>
<dbReference type="SUPFAM" id="SSF54928">
    <property type="entry name" value="RNA-binding domain, RBD"/>
    <property type="match status" value="1"/>
</dbReference>
<dbReference type="GO" id="GO:0003755">
    <property type="term" value="F:peptidyl-prolyl cis-trans isomerase activity"/>
    <property type="evidence" value="ECO:0007669"/>
    <property type="project" value="UniProtKB-UniRule"/>
</dbReference>
<dbReference type="InterPro" id="IPR000504">
    <property type="entry name" value="RRM_dom"/>
</dbReference>
<dbReference type="PROSITE" id="PS50102">
    <property type="entry name" value="RRM"/>
    <property type="match status" value="1"/>
</dbReference>
<dbReference type="Pfam" id="PF00076">
    <property type="entry name" value="RRM_1"/>
    <property type="match status" value="1"/>
</dbReference>
<dbReference type="InterPro" id="IPR012677">
    <property type="entry name" value="Nucleotide-bd_a/b_plait_sf"/>
</dbReference>
<evidence type="ECO:0000256" key="9">
    <source>
        <dbReference type="SAM" id="MobiDB-lite"/>
    </source>
</evidence>
<keyword evidence="13" id="KW-1185">Reference proteome</keyword>
<keyword evidence="3 7" id="KW-0694">RNA-binding</keyword>
<evidence type="ECO:0000259" key="10">
    <source>
        <dbReference type="PROSITE" id="PS50072"/>
    </source>
</evidence>
<accession>A0A3R7A691</accession>
<dbReference type="Proteomes" id="UP000285060">
    <property type="component" value="Unassembled WGS sequence"/>
</dbReference>
<gene>
    <name evidence="12" type="ORF">DYB32_006860</name>
</gene>
<dbReference type="EC" id="5.2.1.8" evidence="8"/>
<dbReference type="GO" id="GO:0005634">
    <property type="term" value="C:nucleus"/>
    <property type="evidence" value="ECO:0007669"/>
    <property type="project" value="UniProtKB-SubCell"/>
</dbReference>
<name>A0A3R7A691_9STRA</name>
<feature type="region of interest" description="Disordered" evidence="9">
    <location>
        <begin position="330"/>
        <end position="453"/>
    </location>
</feature>
<dbReference type="Pfam" id="PF00160">
    <property type="entry name" value="Pro_isomerase"/>
    <property type="match status" value="1"/>
</dbReference>
<dbReference type="SMART" id="SM00360">
    <property type="entry name" value="RRM"/>
    <property type="match status" value="1"/>
</dbReference>
<protein>
    <recommendedName>
        <fullName evidence="8">Peptidyl-prolyl cis-trans isomerase</fullName>
        <shortName evidence="8">PPIase</shortName>
        <ecNumber evidence="8">5.2.1.8</ecNumber>
    </recommendedName>
</protein>
<evidence type="ECO:0000256" key="3">
    <source>
        <dbReference type="ARBA" id="ARBA00022884"/>
    </source>
</evidence>
<proteinExistence type="inferred from homology"/>
<dbReference type="InterPro" id="IPR035542">
    <property type="entry name" value="CRIP"/>
</dbReference>
<evidence type="ECO:0000259" key="11">
    <source>
        <dbReference type="PROSITE" id="PS50102"/>
    </source>
</evidence>
<keyword evidence="6 8" id="KW-0539">Nucleus</keyword>
<dbReference type="InterPro" id="IPR029000">
    <property type="entry name" value="Cyclophilin-like_dom_sf"/>
</dbReference>
<evidence type="ECO:0000313" key="13">
    <source>
        <dbReference type="Proteomes" id="UP000285060"/>
    </source>
</evidence>
<dbReference type="CDD" id="cd12235">
    <property type="entry name" value="RRM_PPIL4"/>
    <property type="match status" value="1"/>
</dbReference>
<dbReference type="PANTHER" id="PTHR45843">
    <property type="entry name" value="PEPTIDYL-PROLYL CIS-TRANS ISOMERASE-LIKE 4"/>
    <property type="match status" value="1"/>
</dbReference>
<comment type="subcellular location">
    <subcellularLocation>
        <location evidence="2 8">Nucleus</location>
    </subcellularLocation>
</comment>
<keyword evidence="4 8" id="KW-0697">Rotamase</keyword>
<evidence type="ECO:0000256" key="8">
    <source>
        <dbReference type="RuleBase" id="RU365081"/>
    </source>
</evidence>
<comment type="caution">
    <text evidence="12">The sequence shown here is derived from an EMBL/GenBank/DDBJ whole genome shotgun (WGS) entry which is preliminary data.</text>
</comment>
<dbReference type="GO" id="GO:0003723">
    <property type="term" value="F:RNA binding"/>
    <property type="evidence" value="ECO:0007669"/>
    <property type="project" value="UniProtKB-UniRule"/>
</dbReference>
<organism evidence="12 13">
    <name type="scientific">Aphanomyces invadans</name>
    <dbReference type="NCBI Taxonomy" id="157072"/>
    <lineage>
        <taxon>Eukaryota</taxon>
        <taxon>Sar</taxon>
        <taxon>Stramenopiles</taxon>
        <taxon>Oomycota</taxon>
        <taxon>Saprolegniomycetes</taxon>
        <taxon>Saprolegniales</taxon>
        <taxon>Verrucalvaceae</taxon>
        <taxon>Aphanomyces</taxon>
    </lineage>
</organism>
<dbReference type="SUPFAM" id="SSF50891">
    <property type="entry name" value="Cyclophilin-like"/>
    <property type="match status" value="1"/>
</dbReference>
<feature type="compositionally biased region" description="Basic and acidic residues" evidence="9">
    <location>
        <begin position="419"/>
        <end position="437"/>
    </location>
</feature>
<feature type="domain" description="RRM" evidence="11">
    <location>
        <begin position="241"/>
        <end position="318"/>
    </location>
</feature>
<evidence type="ECO:0000256" key="6">
    <source>
        <dbReference type="ARBA" id="ARBA00023242"/>
    </source>
</evidence>
<evidence type="ECO:0000256" key="4">
    <source>
        <dbReference type="ARBA" id="ARBA00023110"/>
    </source>
</evidence>
<keyword evidence="5 8" id="KW-0413">Isomerase</keyword>
<dbReference type="PRINTS" id="PR00153">
    <property type="entry name" value="CSAPPISMRASE"/>
</dbReference>
<dbReference type="Gene3D" id="3.30.70.330">
    <property type="match status" value="1"/>
</dbReference>
<dbReference type="PROSITE" id="PS50072">
    <property type="entry name" value="CSA_PPIASE_2"/>
    <property type="match status" value="1"/>
</dbReference>
<comment type="similarity">
    <text evidence="8">Belongs to the cyclophilin-type PPIase family. PPIL4 subfamily.</text>
</comment>
<sequence length="478" mass="54463">MSVLLQTSLGEVVVDLLTTEAPRTCINFLKLCKIKYYNNVLFFNVQENLLVQSGDPTGTGGGGDSIWHVLDPSAPRAFPDELAVKPSLKKGCLCMANTGPDTNTSQFFVTMRDDDLEHLLKHTVFGHVVEGIEILEKISELYADEKGRPYQDCRILHTFVLEDPFPDPKGLIEPPSSPVAERPSAEVAEVRLSVLDNLNDNDGKTEEELLAMQREREAKSRGVFLEVVGDIPDADVKPPEEVLFLCKLNPVTTAEDLELIFSRFGPCTAHIILDYKTGDSLCFGFVEFTDKEHCIEAFFKMNNVLIDDRRIKVNFSQSVSKLWNKFHRKDKRITANDGQETSEPRGGGGHRAPPSRHVSLKPQRPESSYKLVDEPDDAKPRRRSHRSRSRDDRHRRSNSRDRYDAEDRHHRSSRHANAKRSEEDRDSKRHKADDTSSRRHRPRSRERHDEVRSEASLACFDICVDHCFLGANKRRRRA</sequence>
<dbReference type="EMBL" id="QUSY01000793">
    <property type="protein sequence ID" value="RHY27327.1"/>
    <property type="molecule type" value="Genomic_DNA"/>
</dbReference>